<dbReference type="PANTHER" id="PTHR11024">
    <property type="entry name" value="NUCLEAR PORE COMPLEX PROTEIN SEC13 / SEH1 FAMILY MEMBER"/>
    <property type="match status" value="1"/>
</dbReference>
<dbReference type="Pfam" id="PF00400">
    <property type="entry name" value="WD40"/>
    <property type="match status" value="5"/>
</dbReference>
<dbReference type="PROSITE" id="PS50294">
    <property type="entry name" value="WD_REPEATS_REGION"/>
    <property type="match status" value="1"/>
</dbReference>
<dbReference type="Gene3D" id="2.130.10.10">
    <property type="entry name" value="YVTN repeat-like/Quinoprotein amine dehydrogenase"/>
    <property type="match status" value="1"/>
</dbReference>
<comment type="similarity">
    <text evidence="2">Belongs to the WD repeat SEC13 family.</text>
</comment>
<evidence type="ECO:0000256" key="10">
    <source>
        <dbReference type="ARBA" id="ARBA00023242"/>
    </source>
</evidence>
<evidence type="ECO:0000256" key="7">
    <source>
        <dbReference type="ARBA" id="ARBA00022927"/>
    </source>
</evidence>
<evidence type="ECO:0000256" key="2">
    <source>
        <dbReference type="ARBA" id="ARBA00010102"/>
    </source>
</evidence>
<evidence type="ECO:0000256" key="4">
    <source>
        <dbReference type="ARBA" id="ARBA00022574"/>
    </source>
</evidence>
<dbReference type="GO" id="GO:0031080">
    <property type="term" value="C:nuclear pore outer ring"/>
    <property type="evidence" value="ECO:0007669"/>
    <property type="project" value="TreeGrafter"/>
</dbReference>
<dbReference type="FunFam" id="2.130.10.10:FF:000017">
    <property type="entry name" value="SEC13 homolog (S. cerevisiae)"/>
    <property type="match status" value="1"/>
</dbReference>
<evidence type="ECO:0000313" key="12">
    <source>
        <dbReference type="EMBL" id="PRP85747.1"/>
    </source>
</evidence>
<dbReference type="PANTHER" id="PTHR11024:SF2">
    <property type="entry name" value="PROTEIN SEC13 HOMOLOG"/>
    <property type="match status" value="1"/>
</dbReference>
<evidence type="ECO:0000256" key="6">
    <source>
        <dbReference type="ARBA" id="ARBA00022816"/>
    </source>
</evidence>
<dbReference type="OrthoDB" id="364224at2759"/>
<feature type="repeat" description="WD" evidence="11">
    <location>
        <begin position="254"/>
        <end position="299"/>
    </location>
</feature>
<feature type="repeat" description="WD" evidence="11">
    <location>
        <begin position="101"/>
        <end position="135"/>
    </location>
</feature>
<evidence type="ECO:0000256" key="5">
    <source>
        <dbReference type="ARBA" id="ARBA00022737"/>
    </source>
</evidence>
<dbReference type="PROSITE" id="PS50082">
    <property type="entry name" value="WD_REPEATS_2"/>
    <property type="match status" value="3"/>
</dbReference>
<dbReference type="GO" id="GO:0030127">
    <property type="term" value="C:COPII vesicle coat"/>
    <property type="evidence" value="ECO:0007669"/>
    <property type="project" value="TreeGrafter"/>
</dbReference>
<evidence type="ECO:0000256" key="11">
    <source>
        <dbReference type="PROSITE-ProRule" id="PRU00221"/>
    </source>
</evidence>
<dbReference type="AlphaFoldDB" id="A0A2P6NP53"/>
<keyword evidence="4 11" id="KW-0853">WD repeat</keyword>
<keyword evidence="5" id="KW-0677">Repeat</keyword>
<organism evidence="12 13">
    <name type="scientific">Planoprotostelium fungivorum</name>
    <dbReference type="NCBI Taxonomy" id="1890364"/>
    <lineage>
        <taxon>Eukaryota</taxon>
        <taxon>Amoebozoa</taxon>
        <taxon>Evosea</taxon>
        <taxon>Variosea</taxon>
        <taxon>Cavosteliida</taxon>
        <taxon>Cavosteliaceae</taxon>
        <taxon>Planoprotostelium</taxon>
    </lineage>
</organism>
<dbReference type="InterPro" id="IPR036322">
    <property type="entry name" value="WD40_repeat_dom_sf"/>
</dbReference>
<evidence type="ECO:0000256" key="3">
    <source>
        <dbReference type="ARBA" id="ARBA00022448"/>
    </source>
</evidence>
<dbReference type="GO" id="GO:0051028">
    <property type="term" value="P:mRNA transport"/>
    <property type="evidence" value="ECO:0007669"/>
    <property type="project" value="UniProtKB-KW"/>
</dbReference>
<dbReference type="GO" id="GO:0005198">
    <property type="term" value="F:structural molecule activity"/>
    <property type="evidence" value="ECO:0007669"/>
    <property type="project" value="InterPro"/>
</dbReference>
<proteinExistence type="inferred from homology"/>
<dbReference type="InterPro" id="IPR037363">
    <property type="entry name" value="Sec13/Seh1_fam"/>
</dbReference>
<accession>A0A2P6NP53</accession>
<keyword evidence="13" id="KW-1185">Reference proteome</keyword>
<keyword evidence="3" id="KW-0813">Transport</keyword>
<comment type="caution">
    <text evidence="12">The sequence shown here is derived from an EMBL/GenBank/DDBJ whole genome shotgun (WGS) entry which is preliminary data.</text>
</comment>
<sequence length="358" mass="39369">MSLLSSPSLDFVISPKHQPFSTLDIVWPPKKLKNGNNVASTNQQIVRTSSIISTIDSQHEDMIHDVQLDYYSKRLATCSSDRTIKIFEVSDGGANVPLSEIKGHEGPVWQVSWAHPKFGSIIASCSYDRKVIVWKENQPNQWAKFYEYDRHESSVNSISWAPHEFGLILAAGSSDGKISVHTWKPEEQTWDVAVQNAHTIGVNAVSWAPAVPAGALVGSSPALAPKRFVSGGCDNLVKIWKLESDNTWRTEEKLEHHTAWVRDVAWAPSIGLPSSNIASCSQDGTVVIWSQSNTNAQWTKKVLPGASNVVSWRVSWSVTGNILAISGDDNKVTLWKEGLDADNDWKCIEGLDAADAAN</sequence>
<evidence type="ECO:0000256" key="1">
    <source>
        <dbReference type="ARBA" id="ARBA00004567"/>
    </source>
</evidence>
<dbReference type="InParanoid" id="A0A2P6NP53"/>
<gene>
    <name evidence="12" type="ORF">PROFUN_06341</name>
</gene>
<dbReference type="InterPro" id="IPR001680">
    <property type="entry name" value="WD40_rpt"/>
</dbReference>
<feature type="repeat" description="WD" evidence="11">
    <location>
        <begin position="148"/>
        <end position="180"/>
    </location>
</feature>
<keyword evidence="9" id="KW-0906">Nuclear pore complex</keyword>
<dbReference type="GO" id="GO:0006606">
    <property type="term" value="P:protein import into nucleus"/>
    <property type="evidence" value="ECO:0007669"/>
    <property type="project" value="TreeGrafter"/>
</dbReference>
<dbReference type="FunCoup" id="A0A2P6NP53">
    <property type="interactions" value="1036"/>
</dbReference>
<evidence type="ECO:0000256" key="8">
    <source>
        <dbReference type="ARBA" id="ARBA00023010"/>
    </source>
</evidence>
<evidence type="ECO:0000313" key="13">
    <source>
        <dbReference type="Proteomes" id="UP000241769"/>
    </source>
</evidence>
<evidence type="ECO:0000256" key="9">
    <source>
        <dbReference type="ARBA" id="ARBA00023132"/>
    </source>
</evidence>
<keyword evidence="6" id="KW-0509">mRNA transport</keyword>
<dbReference type="GO" id="GO:0032008">
    <property type="term" value="P:positive regulation of TOR signaling"/>
    <property type="evidence" value="ECO:0007669"/>
    <property type="project" value="TreeGrafter"/>
</dbReference>
<dbReference type="Proteomes" id="UP000241769">
    <property type="component" value="Unassembled WGS sequence"/>
</dbReference>
<keyword evidence="10" id="KW-0539">Nucleus</keyword>
<keyword evidence="7" id="KW-0653">Protein transport</keyword>
<dbReference type="STRING" id="1890364.A0A2P6NP53"/>
<dbReference type="SUPFAM" id="SSF50978">
    <property type="entry name" value="WD40 repeat-like"/>
    <property type="match status" value="1"/>
</dbReference>
<dbReference type="EMBL" id="MDYQ01000040">
    <property type="protein sequence ID" value="PRP85747.1"/>
    <property type="molecule type" value="Genomic_DNA"/>
</dbReference>
<dbReference type="GO" id="GO:0090114">
    <property type="term" value="P:COPII-coated vesicle budding"/>
    <property type="evidence" value="ECO:0007669"/>
    <property type="project" value="TreeGrafter"/>
</dbReference>
<comment type="subcellular location">
    <subcellularLocation>
        <location evidence="1">Nucleus</location>
        <location evidence="1">Nuclear pore complex</location>
    </subcellularLocation>
</comment>
<name>A0A2P6NP53_9EUKA</name>
<dbReference type="InterPro" id="IPR015943">
    <property type="entry name" value="WD40/YVTN_repeat-like_dom_sf"/>
</dbReference>
<dbReference type="SMART" id="SM00320">
    <property type="entry name" value="WD40"/>
    <property type="match status" value="6"/>
</dbReference>
<reference evidence="12 13" key="1">
    <citation type="journal article" date="2018" name="Genome Biol. Evol.">
        <title>Multiple Roots of Fruiting Body Formation in Amoebozoa.</title>
        <authorList>
            <person name="Hillmann F."/>
            <person name="Forbes G."/>
            <person name="Novohradska S."/>
            <person name="Ferling I."/>
            <person name="Riege K."/>
            <person name="Groth M."/>
            <person name="Westermann M."/>
            <person name="Marz M."/>
            <person name="Spaller T."/>
            <person name="Winckler T."/>
            <person name="Schaap P."/>
            <person name="Glockner G."/>
        </authorList>
    </citation>
    <scope>NUCLEOTIDE SEQUENCE [LARGE SCALE GENOMIC DNA]</scope>
    <source>
        <strain evidence="12 13">Jena</strain>
    </source>
</reference>
<dbReference type="GO" id="GO:0032527">
    <property type="term" value="P:protein exit from endoplasmic reticulum"/>
    <property type="evidence" value="ECO:0007669"/>
    <property type="project" value="TreeGrafter"/>
</dbReference>
<protein>
    <submittedName>
        <fullName evidence="12">Uncharacterized protein</fullName>
    </submittedName>
</protein>
<keyword evidence="8" id="KW-0811">Translocation</keyword>